<dbReference type="OrthoDB" id="9772602at2"/>
<dbReference type="EC" id="2.4.2.3" evidence="1"/>
<evidence type="ECO:0000256" key="1">
    <source>
        <dbReference type="ARBA" id="ARBA00011888"/>
    </source>
</evidence>
<dbReference type="GO" id="GO:0004731">
    <property type="term" value="F:purine-nucleoside phosphorylase activity"/>
    <property type="evidence" value="ECO:0007669"/>
    <property type="project" value="TreeGrafter"/>
</dbReference>
<dbReference type="PANTHER" id="PTHR43691">
    <property type="entry name" value="URIDINE PHOSPHORYLASE"/>
    <property type="match status" value="1"/>
</dbReference>
<dbReference type="GO" id="GO:0005829">
    <property type="term" value="C:cytosol"/>
    <property type="evidence" value="ECO:0007669"/>
    <property type="project" value="TreeGrafter"/>
</dbReference>
<feature type="domain" description="Nucleoside phosphorylase" evidence="4">
    <location>
        <begin position="30"/>
        <end position="265"/>
    </location>
</feature>
<evidence type="ECO:0000259" key="4">
    <source>
        <dbReference type="Pfam" id="PF01048"/>
    </source>
</evidence>
<dbReference type="AlphaFoldDB" id="A0A411E8X0"/>
<dbReference type="InterPro" id="IPR000845">
    <property type="entry name" value="Nucleoside_phosphorylase_d"/>
</dbReference>
<dbReference type="Proteomes" id="UP000290889">
    <property type="component" value="Chromosome"/>
</dbReference>
<sequence>MQLGPSELILNEDGSIYHLNLLPEDLADTIILVGDPQRVERVSSHFDSIEVKKTKREFVTHTGIYKEKRISVISTGIGTDNIDIVLNELDALVNIDLKKREIKKGKTTLKLLRIGTSGALQDEIPVDSFLLSELALGFDSVLHYYSSEPVRRREIEQAFLEQTKWSSDFSTPYVVGCNQDLLEHFSEQGIILGFTGSNVGFYGPQGRQLRLRSKDSQLHDKLNSFSFNGRKLTNLEMETSALYGLSALMGHQAISLNAIIANRASLTFSEKPRNTVDRLIKWTLDKLVNY</sequence>
<dbReference type="Gene3D" id="3.40.50.1580">
    <property type="entry name" value="Nucleoside phosphorylase domain"/>
    <property type="match status" value="1"/>
</dbReference>
<dbReference type="GO" id="GO:0004850">
    <property type="term" value="F:uridine phosphorylase activity"/>
    <property type="evidence" value="ECO:0007669"/>
    <property type="project" value="UniProtKB-EC"/>
</dbReference>
<evidence type="ECO:0000313" key="6">
    <source>
        <dbReference type="Proteomes" id="UP000290889"/>
    </source>
</evidence>
<reference evidence="5 6" key="1">
    <citation type="submission" date="2019-01" db="EMBL/GenBank/DDBJ databases">
        <title>Muriicola soli sp. nov., isolated from soil.</title>
        <authorList>
            <person name="Kang H.J."/>
            <person name="Kim S.B."/>
        </authorList>
    </citation>
    <scope>NUCLEOTIDE SEQUENCE [LARGE SCALE GENOMIC DNA]</scope>
    <source>
        <strain evidence="5 6">MMS17-SY002</strain>
    </source>
</reference>
<protein>
    <recommendedName>
        <fullName evidence="2">Uridine phosphorylase</fullName>
        <ecNumber evidence="1">2.4.2.3</ecNumber>
    </recommendedName>
</protein>
<dbReference type="KEGG" id="mur:EQY75_05995"/>
<evidence type="ECO:0000256" key="3">
    <source>
        <dbReference type="ARBA" id="ARBA00048447"/>
    </source>
</evidence>
<dbReference type="EMBL" id="CP035544">
    <property type="protein sequence ID" value="QBA64122.1"/>
    <property type="molecule type" value="Genomic_DNA"/>
</dbReference>
<name>A0A411E8X0_9FLAO</name>
<dbReference type="GO" id="GO:0006152">
    <property type="term" value="P:purine nucleoside catabolic process"/>
    <property type="evidence" value="ECO:0007669"/>
    <property type="project" value="TreeGrafter"/>
</dbReference>
<dbReference type="Pfam" id="PF01048">
    <property type="entry name" value="PNP_UDP_1"/>
    <property type="match status" value="1"/>
</dbReference>
<evidence type="ECO:0000256" key="2">
    <source>
        <dbReference type="ARBA" id="ARBA00021980"/>
    </source>
</evidence>
<dbReference type="InterPro" id="IPR035994">
    <property type="entry name" value="Nucleoside_phosphorylase_sf"/>
</dbReference>
<accession>A0A411E8X0</accession>
<gene>
    <name evidence="5" type="ORF">EQY75_05995</name>
</gene>
<dbReference type="CDD" id="cd00436">
    <property type="entry name" value="UP_TbUP-like"/>
    <property type="match status" value="1"/>
</dbReference>
<dbReference type="RefSeq" id="WP_129603755.1">
    <property type="nucleotide sequence ID" value="NZ_CP035544.1"/>
</dbReference>
<comment type="catalytic activity">
    <reaction evidence="3">
        <text>uridine + phosphate = alpha-D-ribose 1-phosphate + uracil</text>
        <dbReference type="Rhea" id="RHEA:24388"/>
        <dbReference type="ChEBI" id="CHEBI:16704"/>
        <dbReference type="ChEBI" id="CHEBI:17568"/>
        <dbReference type="ChEBI" id="CHEBI:43474"/>
        <dbReference type="ChEBI" id="CHEBI:57720"/>
        <dbReference type="EC" id="2.4.2.3"/>
    </reaction>
</comment>
<keyword evidence="6" id="KW-1185">Reference proteome</keyword>
<dbReference type="SUPFAM" id="SSF53167">
    <property type="entry name" value="Purine and uridine phosphorylases"/>
    <property type="match status" value="1"/>
</dbReference>
<proteinExistence type="predicted"/>
<dbReference type="PANTHER" id="PTHR43691:SF11">
    <property type="entry name" value="FI09636P-RELATED"/>
    <property type="match status" value="1"/>
</dbReference>
<organism evidence="5 6">
    <name type="scientific">Muriicola soli</name>
    <dbReference type="NCBI Taxonomy" id="2507538"/>
    <lineage>
        <taxon>Bacteria</taxon>
        <taxon>Pseudomonadati</taxon>
        <taxon>Bacteroidota</taxon>
        <taxon>Flavobacteriia</taxon>
        <taxon>Flavobacteriales</taxon>
        <taxon>Flavobacteriaceae</taxon>
        <taxon>Muriicola</taxon>
    </lineage>
</organism>
<evidence type="ECO:0000313" key="5">
    <source>
        <dbReference type="EMBL" id="QBA64122.1"/>
    </source>
</evidence>